<dbReference type="Gene3D" id="1.10.357.10">
    <property type="entry name" value="Tetracycline Repressor, domain 2"/>
    <property type="match status" value="1"/>
</dbReference>
<dbReference type="EMBL" id="JAVREO010000024">
    <property type="protein sequence ID" value="MDT0270211.1"/>
    <property type="molecule type" value="Genomic_DNA"/>
</dbReference>
<evidence type="ECO:0000313" key="4">
    <source>
        <dbReference type="EMBL" id="MDT0270211.1"/>
    </source>
</evidence>
<dbReference type="Pfam" id="PF00440">
    <property type="entry name" value="TetR_N"/>
    <property type="match status" value="1"/>
</dbReference>
<evidence type="ECO:0000313" key="5">
    <source>
        <dbReference type="Proteomes" id="UP001183410"/>
    </source>
</evidence>
<dbReference type="InterPro" id="IPR001647">
    <property type="entry name" value="HTH_TetR"/>
</dbReference>
<keyword evidence="5" id="KW-1185">Reference proteome</keyword>
<comment type="caution">
    <text evidence="4">The sequence shown here is derived from an EMBL/GenBank/DDBJ whole genome shotgun (WGS) entry which is preliminary data.</text>
</comment>
<feature type="domain" description="HTH tetR-type" evidence="3">
    <location>
        <begin position="22"/>
        <end position="82"/>
    </location>
</feature>
<sequence length="209" mass="22197">MPGPPARRGSARAADRAEPRAVRTRARLVGALLDALTAKPLEALSVAEVCRRAEVHRVTFYSHWPDIRSLAAEVFAQSVDRLARVPDEVLSAAAVPADLAAAYERALHGQLREILDHRAAYRTLFTSDADAGFHRRLVAAQRDRAAAAIGELARLGVAAPGGAAGYPAAYIAGGVVAAFEAWALGDETDVAAAATEIAAQLPHWWPRPD</sequence>
<evidence type="ECO:0000256" key="1">
    <source>
        <dbReference type="ARBA" id="ARBA00023125"/>
    </source>
</evidence>
<dbReference type="RefSeq" id="WP_311670290.1">
    <property type="nucleotide sequence ID" value="NZ_JAVREO010000024.1"/>
</dbReference>
<dbReference type="PROSITE" id="PS50977">
    <property type="entry name" value="HTH_TETR_2"/>
    <property type="match status" value="1"/>
</dbReference>
<organism evidence="4 5">
    <name type="scientific">Streptomyces chisholmiae</name>
    <dbReference type="NCBI Taxonomy" id="3075540"/>
    <lineage>
        <taxon>Bacteria</taxon>
        <taxon>Bacillati</taxon>
        <taxon>Actinomycetota</taxon>
        <taxon>Actinomycetes</taxon>
        <taxon>Kitasatosporales</taxon>
        <taxon>Streptomycetaceae</taxon>
        <taxon>Streptomyces</taxon>
    </lineage>
</organism>
<keyword evidence="1 2" id="KW-0238">DNA-binding</keyword>
<feature type="DNA-binding region" description="H-T-H motif" evidence="2">
    <location>
        <begin position="45"/>
        <end position="64"/>
    </location>
</feature>
<reference evidence="5" key="1">
    <citation type="submission" date="2023-07" db="EMBL/GenBank/DDBJ databases">
        <title>30 novel species of actinomycetes from the DSMZ collection.</title>
        <authorList>
            <person name="Nouioui I."/>
        </authorList>
    </citation>
    <scope>NUCLEOTIDE SEQUENCE [LARGE SCALE GENOMIC DNA]</scope>
    <source>
        <strain evidence="5">DSM 44915</strain>
    </source>
</reference>
<dbReference type="InterPro" id="IPR009057">
    <property type="entry name" value="Homeodomain-like_sf"/>
</dbReference>
<protein>
    <submittedName>
        <fullName evidence="4">TetR/AcrR family transcriptional regulator</fullName>
    </submittedName>
</protein>
<gene>
    <name evidence="4" type="ORF">RM844_28465</name>
</gene>
<evidence type="ECO:0000259" key="3">
    <source>
        <dbReference type="PROSITE" id="PS50977"/>
    </source>
</evidence>
<dbReference type="Proteomes" id="UP001183410">
    <property type="component" value="Unassembled WGS sequence"/>
</dbReference>
<evidence type="ECO:0000256" key="2">
    <source>
        <dbReference type="PROSITE-ProRule" id="PRU00335"/>
    </source>
</evidence>
<proteinExistence type="predicted"/>
<name>A0ABU2JYX6_9ACTN</name>
<accession>A0ABU2JYX6</accession>
<dbReference type="SUPFAM" id="SSF46689">
    <property type="entry name" value="Homeodomain-like"/>
    <property type="match status" value="1"/>
</dbReference>